<organism evidence="1 2">
    <name type="scientific">Haemophilus sputorum</name>
    <dbReference type="NCBI Taxonomy" id="1078480"/>
    <lineage>
        <taxon>Bacteria</taxon>
        <taxon>Pseudomonadati</taxon>
        <taxon>Pseudomonadota</taxon>
        <taxon>Gammaproteobacteria</taxon>
        <taxon>Pasteurellales</taxon>
        <taxon>Pasteurellaceae</taxon>
        <taxon>Haemophilus</taxon>
    </lineage>
</organism>
<evidence type="ECO:0000313" key="1">
    <source>
        <dbReference type="EMBL" id="RDE73829.1"/>
    </source>
</evidence>
<evidence type="ECO:0008006" key="3">
    <source>
        <dbReference type="Google" id="ProtNLM"/>
    </source>
</evidence>
<dbReference type="EMBL" id="QEPN01000001">
    <property type="protein sequence ID" value="RDE73829.1"/>
    <property type="molecule type" value="Genomic_DNA"/>
</dbReference>
<proteinExistence type="predicted"/>
<comment type="caution">
    <text evidence="1">The sequence shown here is derived from an EMBL/GenBank/DDBJ whole genome shotgun (WGS) entry which is preliminary data.</text>
</comment>
<dbReference type="Proteomes" id="UP000253872">
    <property type="component" value="Unassembled WGS sequence"/>
</dbReference>
<sequence>MSLFPRLNTSKSIKKQQIGLSEDDSRYCLVHLQAEMPTVLWQEKPYSAELLCQQAVGNLKNFTIIRPIPHHYIWRKSLFLAKQANQDIIYRQIIQVLKQELPIALEEIYFDYLIEPITESDSVRIVIYALRKNFAQPLMLNTSTILDCELHCAQRALHFLYPESTENQYHFRGKTVQFKAHEPIFSDISQGLGVNNDPLYLTALGAALWS</sequence>
<accession>A0A369YG88</accession>
<evidence type="ECO:0000313" key="2">
    <source>
        <dbReference type="Proteomes" id="UP000253872"/>
    </source>
</evidence>
<protein>
    <recommendedName>
        <fullName evidence="3">Competence protein ComA</fullName>
    </recommendedName>
</protein>
<reference evidence="1 2" key="1">
    <citation type="submission" date="2018-05" db="EMBL/GenBank/DDBJ databases">
        <title>Draft Genome Sequences for a Diverse set of 7 Haemophilus Species.</title>
        <authorList>
            <person name="Nichols M."/>
            <person name="Topaz N."/>
            <person name="Wang X."/>
            <person name="Wang X."/>
            <person name="Boxrud D."/>
        </authorList>
    </citation>
    <scope>NUCLEOTIDE SEQUENCE [LARGE SCALE GENOMIC DNA]</scope>
    <source>
        <strain evidence="1 2">C2002001239</strain>
    </source>
</reference>
<dbReference type="STRING" id="1035839.GCA_000238795_00622"/>
<name>A0A369YG88_9PAST</name>
<dbReference type="AlphaFoldDB" id="A0A369YG88"/>
<dbReference type="RefSeq" id="WP_111401598.1">
    <property type="nucleotide sequence ID" value="NZ_QEPN01000001.1"/>
</dbReference>
<gene>
    <name evidence="1" type="ORF">DPV93_01330</name>
</gene>